<dbReference type="AlphaFoldDB" id="A0A453A0P5"/>
<organism evidence="2 3">
    <name type="scientific">Aegilops tauschii subsp. strangulata</name>
    <name type="common">Goatgrass</name>
    <dbReference type="NCBI Taxonomy" id="200361"/>
    <lineage>
        <taxon>Eukaryota</taxon>
        <taxon>Viridiplantae</taxon>
        <taxon>Streptophyta</taxon>
        <taxon>Embryophyta</taxon>
        <taxon>Tracheophyta</taxon>
        <taxon>Spermatophyta</taxon>
        <taxon>Magnoliopsida</taxon>
        <taxon>Liliopsida</taxon>
        <taxon>Poales</taxon>
        <taxon>Poaceae</taxon>
        <taxon>BOP clade</taxon>
        <taxon>Pooideae</taxon>
        <taxon>Triticodae</taxon>
        <taxon>Triticeae</taxon>
        <taxon>Triticinae</taxon>
        <taxon>Aegilops</taxon>
    </lineage>
</organism>
<reference evidence="3" key="1">
    <citation type="journal article" date="2014" name="Science">
        <title>Ancient hybridizations among the ancestral genomes of bread wheat.</title>
        <authorList>
            <consortium name="International Wheat Genome Sequencing Consortium,"/>
            <person name="Marcussen T."/>
            <person name="Sandve S.R."/>
            <person name="Heier L."/>
            <person name="Spannagl M."/>
            <person name="Pfeifer M."/>
            <person name="Jakobsen K.S."/>
            <person name="Wulff B.B."/>
            <person name="Steuernagel B."/>
            <person name="Mayer K.F."/>
            <person name="Olsen O.A."/>
        </authorList>
    </citation>
    <scope>NUCLEOTIDE SEQUENCE [LARGE SCALE GENOMIC DNA]</scope>
    <source>
        <strain evidence="3">cv. AL8/78</strain>
    </source>
</reference>
<protein>
    <recommendedName>
        <fullName evidence="1">Reverse transcriptase zinc-binding domain-containing protein</fullName>
    </recommendedName>
</protein>
<dbReference type="EnsemblPlants" id="AET1Gv20997000.12">
    <property type="protein sequence ID" value="AET1Gv20997000.12"/>
    <property type="gene ID" value="AET1Gv20997000"/>
</dbReference>
<dbReference type="PANTHER" id="PTHR33116">
    <property type="entry name" value="REVERSE TRANSCRIPTASE ZINC-BINDING DOMAIN-CONTAINING PROTEIN-RELATED-RELATED"/>
    <property type="match status" value="1"/>
</dbReference>
<dbReference type="InterPro" id="IPR026960">
    <property type="entry name" value="RVT-Znf"/>
</dbReference>
<dbReference type="Gramene" id="AET1Gv20997000.10">
    <property type="protein sequence ID" value="AET1Gv20997000.10"/>
    <property type="gene ID" value="AET1Gv20997000"/>
</dbReference>
<dbReference type="Proteomes" id="UP000015105">
    <property type="component" value="Chromosome 1D"/>
</dbReference>
<evidence type="ECO:0000313" key="3">
    <source>
        <dbReference type="Proteomes" id="UP000015105"/>
    </source>
</evidence>
<sequence>MLTKTGRITLINAVLTSITTYYLTMFAPSKWLIKRIDKLRRGFLWRGEDEAAGSHCAVNWKQVCSPTRFGGLGIKNLELFSRSLRLRWLWNSWTSPSRPWISSQMPCSATDLALFNTATSITLGNKRSTKFWSSSWLNGSAPKNIAHNLYKLVRRKNASVAAALANGNWMRRLQRLTTTTDLHCFFSLWQHIQQVNLTDEPDAICWKTSSSNHYSASSAYDLQFLGSINRPALDKIWHIKSEGKVKFFTWLLAQNRLPPTYRLRARRCDIADRCSLCDQTAETAARLFCHFPFTSEVCFKLHCTLQPSQNAAASFNNMHFLTAQDWWAHHSNGPKQNAQQVMYFAWNIWNERNRRVFKHISSTADEIVSLIASDLNHLRVALCRPPPEPD</sequence>
<name>A0A453A0P5_AEGTS</name>
<dbReference type="Gramene" id="AET1Gv20997000.12">
    <property type="protein sequence ID" value="AET1Gv20997000.12"/>
    <property type="gene ID" value="AET1Gv20997000"/>
</dbReference>
<dbReference type="Gramene" id="AET1Gv20997000.2">
    <property type="protein sequence ID" value="AET1Gv20997000.2"/>
    <property type="gene ID" value="AET1Gv20997000"/>
</dbReference>
<reference evidence="3" key="2">
    <citation type="journal article" date="2017" name="Nat. Plants">
        <title>The Aegilops tauschii genome reveals multiple impacts of transposons.</title>
        <authorList>
            <person name="Zhao G."/>
            <person name="Zou C."/>
            <person name="Li K."/>
            <person name="Wang K."/>
            <person name="Li T."/>
            <person name="Gao L."/>
            <person name="Zhang X."/>
            <person name="Wang H."/>
            <person name="Yang Z."/>
            <person name="Liu X."/>
            <person name="Jiang W."/>
            <person name="Mao L."/>
            <person name="Kong X."/>
            <person name="Jiao Y."/>
            <person name="Jia J."/>
        </authorList>
    </citation>
    <scope>NUCLEOTIDE SEQUENCE [LARGE SCALE GENOMIC DNA]</scope>
    <source>
        <strain evidence="3">cv. AL8/78</strain>
    </source>
</reference>
<evidence type="ECO:0000259" key="1">
    <source>
        <dbReference type="Pfam" id="PF13966"/>
    </source>
</evidence>
<reference evidence="2" key="4">
    <citation type="submission" date="2019-03" db="UniProtKB">
        <authorList>
            <consortium name="EnsemblPlants"/>
        </authorList>
    </citation>
    <scope>IDENTIFICATION</scope>
</reference>
<reference evidence="2" key="5">
    <citation type="journal article" date="2021" name="G3 (Bethesda)">
        <title>Aegilops tauschii genome assembly Aet v5.0 features greater sequence contiguity and improved annotation.</title>
        <authorList>
            <person name="Wang L."/>
            <person name="Zhu T."/>
            <person name="Rodriguez J.C."/>
            <person name="Deal K.R."/>
            <person name="Dubcovsky J."/>
            <person name="McGuire P.E."/>
            <person name="Lux T."/>
            <person name="Spannagl M."/>
            <person name="Mayer K.F.X."/>
            <person name="Baldrich P."/>
            <person name="Meyers B.C."/>
            <person name="Huo N."/>
            <person name="Gu Y.Q."/>
            <person name="Zhou H."/>
            <person name="Devos K.M."/>
            <person name="Bennetzen J.L."/>
            <person name="Unver T."/>
            <person name="Budak H."/>
            <person name="Gulick P.J."/>
            <person name="Galiba G."/>
            <person name="Kalapos B."/>
            <person name="Nelson D.R."/>
            <person name="Li P."/>
            <person name="You F.M."/>
            <person name="Luo M.C."/>
            <person name="Dvorak J."/>
        </authorList>
    </citation>
    <scope>NUCLEOTIDE SEQUENCE [LARGE SCALE GENOMIC DNA]</scope>
    <source>
        <strain evidence="2">cv. AL8/78</strain>
    </source>
</reference>
<dbReference type="EnsemblPlants" id="AET1Gv20997000.9">
    <property type="protein sequence ID" value="AET1Gv20997000.9"/>
    <property type="gene ID" value="AET1Gv20997000"/>
</dbReference>
<feature type="domain" description="Reverse transcriptase zinc-binding" evidence="1">
    <location>
        <begin position="214"/>
        <end position="296"/>
    </location>
</feature>
<dbReference type="PANTHER" id="PTHR33116:SF78">
    <property type="entry name" value="OS12G0587133 PROTEIN"/>
    <property type="match status" value="1"/>
</dbReference>
<reference evidence="2" key="3">
    <citation type="journal article" date="2017" name="Nature">
        <title>Genome sequence of the progenitor of the wheat D genome Aegilops tauschii.</title>
        <authorList>
            <person name="Luo M.C."/>
            <person name="Gu Y.Q."/>
            <person name="Puiu D."/>
            <person name="Wang H."/>
            <person name="Twardziok S.O."/>
            <person name="Deal K.R."/>
            <person name="Huo N."/>
            <person name="Zhu T."/>
            <person name="Wang L."/>
            <person name="Wang Y."/>
            <person name="McGuire P.E."/>
            <person name="Liu S."/>
            <person name="Long H."/>
            <person name="Ramasamy R.K."/>
            <person name="Rodriguez J.C."/>
            <person name="Van S.L."/>
            <person name="Yuan L."/>
            <person name="Wang Z."/>
            <person name="Xia Z."/>
            <person name="Xiao L."/>
            <person name="Anderson O.D."/>
            <person name="Ouyang S."/>
            <person name="Liang Y."/>
            <person name="Zimin A.V."/>
            <person name="Pertea G."/>
            <person name="Qi P."/>
            <person name="Bennetzen J.L."/>
            <person name="Dai X."/>
            <person name="Dawson M.W."/>
            <person name="Muller H.G."/>
            <person name="Kugler K."/>
            <person name="Rivarola-Duarte L."/>
            <person name="Spannagl M."/>
            <person name="Mayer K.F.X."/>
            <person name="Lu F.H."/>
            <person name="Bevan M.W."/>
            <person name="Leroy P."/>
            <person name="Li P."/>
            <person name="You F.M."/>
            <person name="Sun Q."/>
            <person name="Liu Z."/>
            <person name="Lyons E."/>
            <person name="Wicker T."/>
            <person name="Salzberg S.L."/>
            <person name="Devos K.M."/>
            <person name="Dvorak J."/>
        </authorList>
    </citation>
    <scope>NUCLEOTIDE SEQUENCE [LARGE SCALE GENOMIC DNA]</scope>
    <source>
        <strain evidence="2">cv. AL8/78</strain>
    </source>
</reference>
<proteinExistence type="predicted"/>
<evidence type="ECO:0000313" key="2">
    <source>
        <dbReference type="EnsemblPlants" id="AET1Gv20997000.12"/>
    </source>
</evidence>
<dbReference type="Gramene" id="AET1Gv20997000.9">
    <property type="protein sequence ID" value="AET1Gv20997000.9"/>
    <property type="gene ID" value="AET1Gv20997000"/>
</dbReference>
<accession>A0A453A0P5</accession>
<dbReference type="EnsemblPlants" id="AET1Gv20997000.2">
    <property type="protein sequence ID" value="AET1Gv20997000.2"/>
    <property type="gene ID" value="AET1Gv20997000"/>
</dbReference>
<dbReference type="EnsemblPlants" id="AET1Gv20997000.10">
    <property type="protein sequence ID" value="AET1Gv20997000.10"/>
    <property type="gene ID" value="AET1Gv20997000"/>
</dbReference>
<dbReference type="Pfam" id="PF13966">
    <property type="entry name" value="zf-RVT"/>
    <property type="match status" value="1"/>
</dbReference>
<keyword evidence="3" id="KW-1185">Reference proteome</keyword>